<dbReference type="InterPro" id="IPR057416">
    <property type="entry name" value="SH3_ISE2"/>
</dbReference>
<accession>A0A8T2Y4E4</accession>
<dbReference type="SMART" id="SM01142">
    <property type="entry name" value="DSHCT"/>
    <property type="match status" value="1"/>
</dbReference>
<feature type="domain" description="ATP-dependent RNA helicase Ski2/MTR4 C-terminal" evidence="1">
    <location>
        <begin position="214"/>
        <end position="309"/>
    </location>
</feature>
<dbReference type="Proteomes" id="UP000807159">
    <property type="component" value="Chromosome 8"/>
</dbReference>
<protein>
    <recommendedName>
        <fullName evidence="1">ATP-dependent RNA helicase Ski2/MTR4 C-terminal domain-containing protein</fullName>
    </recommendedName>
</protein>
<evidence type="ECO:0000313" key="3">
    <source>
        <dbReference type="Proteomes" id="UP000807159"/>
    </source>
</evidence>
<evidence type="ECO:0000313" key="2">
    <source>
        <dbReference type="EMBL" id="KAH8499954.1"/>
    </source>
</evidence>
<dbReference type="EMBL" id="JACEGQ020000008">
    <property type="protein sequence ID" value="KAH8499954.1"/>
    <property type="molecule type" value="Genomic_DNA"/>
</dbReference>
<reference evidence="2" key="1">
    <citation type="journal article" date="2021" name="J. Hered.">
        <title>Genome Assembly of Salicaceae Populus deltoides (Eastern Cottonwood) I-69 Based on Nanopore Sequencing and Hi-C Technologies.</title>
        <authorList>
            <person name="Bai S."/>
            <person name="Wu H."/>
            <person name="Zhang J."/>
            <person name="Pan Z."/>
            <person name="Zhao W."/>
            <person name="Li Z."/>
            <person name="Tong C."/>
        </authorList>
    </citation>
    <scope>NUCLEOTIDE SEQUENCE</scope>
    <source>
        <tissue evidence="2">Leaf</tissue>
    </source>
</reference>
<proteinExistence type="predicted"/>
<gene>
    <name evidence="2" type="ORF">H0E87_015261</name>
</gene>
<name>A0A8T2Y4E4_POPDE</name>
<sequence>MQDVTAVISSLSKRSASGRISLRVLVQISNEGAEGYCKLLFAGLEPLASQFTASYGMALKLLAGAKVTRRSNESNEMKRSWLKYREIETLTSEISDDAIDRKSRKILSDVAYKEIAVLQEQLKEDKRLRTELNSEGVEHSLPAVYLGNADSIDGSKLKNMVSAIDSSAQTAASSLTSGLPNVTLAVGVDLPREVMQMLLDREEKRWEMLFDSELGGLCRILLDVKPAQLAAVCGSVVSEGIKPILRYGCSMGCRAHLEGNDDGDLARHLRRTIDLLAQIPKLPDIDPMLQNTAKTASNIMDCPPISELTR</sequence>
<evidence type="ECO:0000259" key="1">
    <source>
        <dbReference type="SMART" id="SM01142"/>
    </source>
</evidence>
<dbReference type="AlphaFoldDB" id="A0A8T2Y4E4"/>
<dbReference type="InterPro" id="IPR012961">
    <property type="entry name" value="Ski2/MTR4_C"/>
</dbReference>
<dbReference type="Pfam" id="PF08148">
    <property type="entry name" value="DSHCT"/>
    <property type="match status" value="1"/>
</dbReference>
<dbReference type="Pfam" id="PF25446">
    <property type="entry name" value="SH3_ISE2"/>
    <property type="match status" value="2"/>
</dbReference>
<organism evidence="2 3">
    <name type="scientific">Populus deltoides</name>
    <name type="common">Eastern poplar</name>
    <name type="synonym">Eastern cottonwood</name>
    <dbReference type="NCBI Taxonomy" id="3696"/>
    <lineage>
        <taxon>Eukaryota</taxon>
        <taxon>Viridiplantae</taxon>
        <taxon>Streptophyta</taxon>
        <taxon>Embryophyta</taxon>
        <taxon>Tracheophyta</taxon>
        <taxon>Spermatophyta</taxon>
        <taxon>Magnoliopsida</taxon>
        <taxon>eudicotyledons</taxon>
        <taxon>Gunneridae</taxon>
        <taxon>Pentapetalae</taxon>
        <taxon>rosids</taxon>
        <taxon>fabids</taxon>
        <taxon>Malpighiales</taxon>
        <taxon>Salicaceae</taxon>
        <taxon>Saliceae</taxon>
        <taxon>Populus</taxon>
    </lineage>
</organism>
<keyword evidence="3" id="KW-1185">Reference proteome</keyword>
<comment type="caution">
    <text evidence="2">The sequence shown here is derived from an EMBL/GenBank/DDBJ whole genome shotgun (WGS) entry which is preliminary data.</text>
</comment>